<evidence type="ECO:0000256" key="3">
    <source>
        <dbReference type="ARBA" id="ARBA00022989"/>
    </source>
</evidence>
<dbReference type="Gene3D" id="1.10.8.10">
    <property type="entry name" value="DNA helicase RuvA subunit, C-terminal domain"/>
    <property type="match status" value="1"/>
</dbReference>
<dbReference type="VEuPathDB" id="AmoebaDB:EHI8A_003140"/>
<protein>
    <submittedName>
        <fullName evidence="7">Uba ts-n domain-containing protein</fullName>
    </submittedName>
</protein>
<dbReference type="SMART" id="SM00165">
    <property type="entry name" value="UBA"/>
    <property type="match status" value="1"/>
</dbReference>
<evidence type="ECO:0000256" key="1">
    <source>
        <dbReference type="ARBA" id="ARBA00004141"/>
    </source>
</evidence>
<dbReference type="Proteomes" id="UP000078387">
    <property type="component" value="Unassembled WGS sequence"/>
</dbReference>
<dbReference type="VEuPathDB" id="AmoebaDB:KM1_003970"/>
<dbReference type="VEuPathDB" id="AmoebaDB:EHI7A_001430"/>
<dbReference type="Pfam" id="PF00627">
    <property type="entry name" value="UBA"/>
    <property type="match status" value="1"/>
</dbReference>
<dbReference type="SUPFAM" id="SSF46934">
    <property type="entry name" value="UBA-like"/>
    <property type="match status" value="1"/>
</dbReference>
<keyword evidence="3 5" id="KW-1133">Transmembrane helix</keyword>
<evidence type="ECO:0000313" key="7">
    <source>
        <dbReference type="EMBL" id="GAT93047.1"/>
    </source>
</evidence>
<feature type="transmembrane region" description="Helical" evidence="5">
    <location>
        <begin position="31"/>
        <end position="52"/>
    </location>
</feature>
<evidence type="ECO:0000313" key="8">
    <source>
        <dbReference type="Proteomes" id="UP000078387"/>
    </source>
</evidence>
<dbReference type="InterPro" id="IPR009060">
    <property type="entry name" value="UBA-like_sf"/>
</dbReference>
<dbReference type="InterPro" id="IPR035952">
    <property type="entry name" value="Rhomboid-like_sf"/>
</dbReference>
<dbReference type="PROSITE" id="PS50030">
    <property type="entry name" value="UBA"/>
    <property type="match status" value="1"/>
</dbReference>
<evidence type="ECO:0000256" key="4">
    <source>
        <dbReference type="ARBA" id="ARBA00023136"/>
    </source>
</evidence>
<dbReference type="SUPFAM" id="SSF144091">
    <property type="entry name" value="Rhomboid-like"/>
    <property type="match status" value="1"/>
</dbReference>
<dbReference type="VEuPathDB" id="AmoebaDB:EHI_096500"/>
<gene>
    <name evidence="7" type="ORF">CL6EHI_096500</name>
</gene>
<name>A0A175JHF0_ENTHI</name>
<feature type="transmembrane region" description="Helical" evidence="5">
    <location>
        <begin position="184"/>
        <end position="207"/>
    </location>
</feature>
<accession>A0A175JHF0</accession>
<organism evidence="7 8">
    <name type="scientific">Entamoeba histolytica</name>
    <dbReference type="NCBI Taxonomy" id="5759"/>
    <lineage>
        <taxon>Eukaryota</taxon>
        <taxon>Amoebozoa</taxon>
        <taxon>Evosea</taxon>
        <taxon>Archamoebae</taxon>
        <taxon>Mastigamoebida</taxon>
        <taxon>Entamoebidae</taxon>
        <taxon>Entamoeba</taxon>
    </lineage>
</organism>
<feature type="domain" description="UBA" evidence="6">
    <location>
        <begin position="267"/>
        <end position="307"/>
    </location>
</feature>
<reference evidence="7 8" key="1">
    <citation type="submission" date="2016-05" db="EMBL/GenBank/DDBJ databases">
        <title>First whole genome sequencing of Entamoeba histolytica HM1:IMSS-clone-6.</title>
        <authorList>
            <person name="Mukherjee Avik.K."/>
            <person name="Izumyama S."/>
            <person name="Nakada-Tsukui K."/>
            <person name="Nozaki T."/>
        </authorList>
    </citation>
    <scope>NUCLEOTIDE SEQUENCE [LARGE SCALE GENOMIC DNA]</scope>
    <source>
        <strain evidence="7 8">HM1:IMSS clone 6</strain>
    </source>
</reference>
<comment type="subcellular location">
    <subcellularLocation>
        <location evidence="1">Membrane</location>
        <topology evidence="1">Multi-pass membrane protein</topology>
    </subcellularLocation>
</comment>
<evidence type="ECO:0000256" key="2">
    <source>
        <dbReference type="ARBA" id="ARBA00022692"/>
    </source>
</evidence>
<dbReference type="InterPro" id="IPR015940">
    <property type="entry name" value="UBA"/>
</dbReference>
<feature type="transmembrane region" description="Helical" evidence="5">
    <location>
        <begin position="72"/>
        <end position="95"/>
    </location>
</feature>
<evidence type="ECO:0000259" key="6">
    <source>
        <dbReference type="PROSITE" id="PS50030"/>
    </source>
</evidence>
<dbReference type="GO" id="GO:0016020">
    <property type="term" value="C:membrane"/>
    <property type="evidence" value="ECO:0007669"/>
    <property type="project" value="UniProtKB-SubCell"/>
</dbReference>
<keyword evidence="2 5" id="KW-0812">Transmembrane</keyword>
<keyword evidence="4 5" id="KW-0472">Membrane</keyword>
<proteinExistence type="predicted"/>
<evidence type="ECO:0000256" key="5">
    <source>
        <dbReference type="SAM" id="Phobius"/>
    </source>
</evidence>
<comment type="caution">
    <text evidence="7">The sequence shown here is derived from an EMBL/GenBank/DDBJ whole genome shotgun (WGS) entry which is preliminary data.</text>
</comment>
<dbReference type="VEuPathDB" id="AmoebaDB:EHI5A_005270"/>
<dbReference type="eggNOG" id="ENOG502RCHG">
    <property type="taxonomic scope" value="Eukaryota"/>
</dbReference>
<sequence length="310" mass="36618">MYFVIYCFIFLLYKKIKTLNKNSSMKAGFEGAPLSLIIFISTLTLSLISYFGFLGKDTLILNEEWYKHPWCIITSLFCHSSISQIIYSLLLIYTFRILERRWSTRIFLQRHILINVISLLLSVFVFRFTHKFYSLQTSHTVFIIYYYLEVLPLIKLKIFMLETSDNFFVYFSYIMMLFNNFKDGIFFTLIGLITALISLYPPIYSVFPSLPHSINLMIDSFFDYIDKIQTPFTFIQNNKLQRRQIEGEFMQAMRENINPINEQPNQQTRDQKIQTIMDCGFTREQATFALNNTNGNVENALAFLLDNGNY</sequence>
<dbReference type="AlphaFoldDB" id="A0A175JHF0"/>
<feature type="transmembrane region" description="Helical" evidence="5">
    <location>
        <begin position="107"/>
        <end position="126"/>
    </location>
</feature>
<dbReference type="EMBL" id="BDEQ01000001">
    <property type="protein sequence ID" value="GAT93047.1"/>
    <property type="molecule type" value="Genomic_DNA"/>
</dbReference>